<feature type="compositionally biased region" description="Basic and acidic residues" evidence="4">
    <location>
        <begin position="732"/>
        <end position="744"/>
    </location>
</feature>
<dbReference type="GeneID" id="18164407"/>
<dbReference type="OMA" id="KASAHII"/>
<evidence type="ECO:0000256" key="3">
    <source>
        <dbReference type="SAM" id="Coils"/>
    </source>
</evidence>
<evidence type="ECO:0000259" key="5">
    <source>
        <dbReference type="Pfam" id="PF07989"/>
    </source>
</evidence>
<evidence type="ECO:0000256" key="4">
    <source>
        <dbReference type="SAM" id="MobiDB-lite"/>
    </source>
</evidence>
<feature type="compositionally biased region" description="Polar residues" evidence="4">
    <location>
        <begin position="40"/>
        <end position="52"/>
    </location>
</feature>
<feature type="compositionally biased region" description="Basic and acidic residues" evidence="4">
    <location>
        <begin position="514"/>
        <end position="531"/>
    </location>
</feature>
<keyword evidence="2" id="KW-0963">Cytoplasm</keyword>
<feature type="region of interest" description="Disordered" evidence="4">
    <location>
        <begin position="376"/>
        <end position="397"/>
    </location>
</feature>
<feature type="compositionally biased region" description="Polar residues" evidence="4">
    <location>
        <begin position="383"/>
        <end position="397"/>
    </location>
</feature>
<feature type="compositionally biased region" description="Basic and acidic residues" evidence="4">
    <location>
        <begin position="130"/>
        <end position="142"/>
    </location>
</feature>
<feature type="compositionally biased region" description="Polar residues" evidence="4">
    <location>
        <begin position="761"/>
        <end position="777"/>
    </location>
</feature>
<feature type="compositionally biased region" description="Basic and acidic residues" evidence="4">
    <location>
        <begin position="558"/>
        <end position="570"/>
    </location>
</feature>
<feature type="domain" description="Centrosomin N-terminal motif 1" evidence="5">
    <location>
        <begin position="161"/>
        <end position="228"/>
    </location>
</feature>
<dbReference type="Pfam" id="PF07989">
    <property type="entry name" value="Cnn_1N"/>
    <property type="match status" value="1"/>
</dbReference>
<dbReference type="AlphaFoldDB" id="G3J9D0"/>
<dbReference type="InterPro" id="IPR012943">
    <property type="entry name" value="Cnn_1N"/>
</dbReference>
<dbReference type="KEGG" id="cmt:CCM_02380"/>
<feature type="region of interest" description="Disordered" evidence="4">
    <location>
        <begin position="430"/>
        <end position="613"/>
    </location>
</feature>
<keyword evidence="3" id="KW-0175">Coiled coil</keyword>
<dbReference type="OrthoDB" id="10251744at2759"/>
<proteinExistence type="predicted"/>
<protein>
    <recommendedName>
        <fullName evidence="5">Centrosomin N-terminal motif 1 domain-containing protein</fullName>
    </recommendedName>
</protein>
<dbReference type="STRING" id="983644.G3J9D0"/>
<feature type="compositionally biased region" description="Polar residues" evidence="4">
    <location>
        <begin position="887"/>
        <end position="899"/>
    </location>
</feature>
<feature type="compositionally biased region" description="Polar residues" evidence="4">
    <location>
        <begin position="532"/>
        <end position="556"/>
    </location>
</feature>
<organism evidence="6 7">
    <name type="scientific">Cordyceps militaris (strain CM01)</name>
    <name type="common">Caterpillar fungus</name>
    <dbReference type="NCBI Taxonomy" id="983644"/>
    <lineage>
        <taxon>Eukaryota</taxon>
        <taxon>Fungi</taxon>
        <taxon>Dikarya</taxon>
        <taxon>Ascomycota</taxon>
        <taxon>Pezizomycotina</taxon>
        <taxon>Sordariomycetes</taxon>
        <taxon>Hypocreomycetidae</taxon>
        <taxon>Hypocreales</taxon>
        <taxon>Cordycipitaceae</taxon>
        <taxon>Cordyceps</taxon>
    </lineage>
</organism>
<dbReference type="GO" id="GO:0005815">
    <property type="term" value="C:microtubule organizing center"/>
    <property type="evidence" value="ECO:0007669"/>
    <property type="project" value="InterPro"/>
</dbReference>
<evidence type="ECO:0000313" key="6">
    <source>
        <dbReference type="EMBL" id="EGX94109.1"/>
    </source>
</evidence>
<comment type="subcellular location">
    <subcellularLocation>
        <location evidence="1">Cytoplasm</location>
    </subcellularLocation>
</comment>
<feature type="compositionally biased region" description="Basic and acidic residues" evidence="4">
    <location>
        <begin position="601"/>
        <end position="610"/>
    </location>
</feature>
<feature type="compositionally biased region" description="Basic and acidic residues" evidence="4">
    <location>
        <begin position="96"/>
        <end position="107"/>
    </location>
</feature>
<feature type="compositionally biased region" description="Polar residues" evidence="4">
    <location>
        <begin position="1"/>
        <end position="10"/>
    </location>
</feature>
<dbReference type="RefSeq" id="XP_006667595.1">
    <property type="nucleotide sequence ID" value="XM_006667532.1"/>
</dbReference>
<feature type="region of interest" description="Disordered" evidence="4">
    <location>
        <begin position="1"/>
        <end position="157"/>
    </location>
</feature>
<dbReference type="HOGENOM" id="CLU_014922_0_0_1"/>
<feature type="region of interest" description="Disordered" evidence="4">
    <location>
        <begin position="681"/>
        <end position="850"/>
    </location>
</feature>
<gene>
    <name evidence="6" type="ORF">CCM_02380</name>
</gene>
<feature type="region of interest" description="Disordered" evidence="4">
    <location>
        <begin position="870"/>
        <end position="913"/>
    </location>
</feature>
<dbReference type="VEuPathDB" id="FungiDB:CCM_02380"/>
<keyword evidence="7" id="KW-1185">Reference proteome</keyword>
<dbReference type="EMBL" id="JH126400">
    <property type="protein sequence ID" value="EGX94109.1"/>
    <property type="molecule type" value="Genomic_DNA"/>
</dbReference>
<dbReference type="InParanoid" id="G3J9D0"/>
<accession>G3J9D0</accession>
<evidence type="ECO:0000256" key="1">
    <source>
        <dbReference type="ARBA" id="ARBA00004496"/>
    </source>
</evidence>
<reference evidence="6 7" key="1">
    <citation type="journal article" date="2011" name="Genome Biol.">
        <title>Genome sequence of the insect pathogenic fungus Cordyceps militaris, a valued traditional Chinese medicine.</title>
        <authorList>
            <person name="Zheng P."/>
            <person name="Xia Y."/>
            <person name="Xiao G."/>
            <person name="Xiong C."/>
            <person name="Hu X."/>
            <person name="Zhang S."/>
            <person name="Zheng H."/>
            <person name="Huang Y."/>
            <person name="Zhou Y."/>
            <person name="Wang S."/>
            <person name="Zhao G.P."/>
            <person name="Liu X."/>
            <person name="St Leger R.J."/>
            <person name="Wang C."/>
        </authorList>
    </citation>
    <scope>NUCLEOTIDE SEQUENCE [LARGE SCALE GENOMIC DNA]</scope>
    <source>
        <strain evidence="6 7">CM01</strain>
    </source>
</reference>
<feature type="coiled-coil region" evidence="3">
    <location>
        <begin position="161"/>
        <end position="244"/>
    </location>
</feature>
<feature type="compositionally biased region" description="Low complexity" evidence="4">
    <location>
        <begin position="818"/>
        <end position="831"/>
    </location>
</feature>
<feature type="compositionally biased region" description="Polar residues" evidence="4">
    <location>
        <begin position="493"/>
        <end position="513"/>
    </location>
</feature>
<feature type="compositionally biased region" description="Low complexity" evidence="4">
    <location>
        <begin position="58"/>
        <end position="73"/>
    </location>
</feature>
<dbReference type="GO" id="GO:0005737">
    <property type="term" value="C:cytoplasm"/>
    <property type="evidence" value="ECO:0007669"/>
    <property type="project" value="UniProtKB-SubCell"/>
</dbReference>
<evidence type="ECO:0000256" key="2">
    <source>
        <dbReference type="ARBA" id="ARBA00022490"/>
    </source>
</evidence>
<dbReference type="Proteomes" id="UP000001610">
    <property type="component" value="Unassembled WGS sequence"/>
</dbReference>
<feature type="compositionally biased region" description="Low complexity" evidence="4">
    <location>
        <begin position="19"/>
        <end position="39"/>
    </location>
</feature>
<name>G3J9D0_CORMM</name>
<evidence type="ECO:0000313" key="7">
    <source>
        <dbReference type="Proteomes" id="UP000001610"/>
    </source>
</evidence>
<sequence>MDPSLSQSGQRPRPPYPRAPSRASTIGSNTRSVSSSNTSHMQPASPAQSFSHPQRFHSTAAAASPRSSSRATPQLSREASGELTRPPTMSTFLQEKLQKERRAESEKLGSSTSSRHNLDLSASVDLGRAVNDRSFRSSDYEPQRPQSSAGMEPAKKKGLGLKEMEQAVSSLHKQNFDLKLELYHRRERQTKMEERLEALEAEQHDAQKLSEKLLSDLDKRDKAIEEAVSMIIELEAKVDQLLKERSMVQHVESQGFYASTEAFEEYNDSIANSSAVDLTQLKDRSKTPTVNRMPSFLSDHNATTENLRNVYIGNRASIMSLRCVSGGYSEADNAMINGLASPTLSVLSESSFVSIYGQKGGDTTVVPDFDEPIALSGFDGSSPLMSQESPPKAQGNNNHLLTARYQQDYRPATVKPVKDGLSYDSSLRQLERRDPGPRPGAADAPPHHIVRSKESGSQHRTSGHGSPARRSIKEEKRAALRKVVTDTGGVRLNDQTMPPTPDTISSSTLQRYKNSNDDLSVRHQTSNERQRISSNESRQTRELQGTEQSGGVSLSQKEAPRNARNPRPDADPMPSYDPYGAKNIPRPRSAGDTTISHKRNHSWDSDDSDTKSLQSSLDIWMRESGKAPKTVDRASPDLFGFPTSMANGGWAASSLFDPKQRLGAMPGTDYMHDLLSLREALLSPNLPPPPPPDRRSSLHSQGRSASAMPTVDKPLATEGTWQPPPPSAADAEAARNRRNSDAADLRSSTRTPVQSEHKRGNSTASTNQQHPPISWQQGPRAGLKGLFRRSLPGSGGPPAASSPAKPDCFTGAQETETASSSGWASRSSAAAQDCDRTGATPPPIMLNNPRHAARRSSVLAVAYDGGAPAAPAIPTDGQSLPAADAMSQHSIPHSQSTMGTRRKWLPGFSRNKA</sequence>
<dbReference type="eggNOG" id="ENOG502SSWS">
    <property type="taxonomic scope" value="Eukaryota"/>
</dbReference>